<accession>A0A6H0KHL7</accession>
<evidence type="ECO:0008006" key="4">
    <source>
        <dbReference type="Google" id="ProtNLM"/>
    </source>
</evidence>
<name>A0A6H0KHL7_9BACE</name>
<keyword evidence="1" id="KW-0732">Signal</keyword>
<dbReference type="AlphaFoldDB" id="A0A6H0KHL7"/>
<feature type="signal peptide" evidence="1">
    <location>
        <begin position="1"/>
        <end position="20"/>
    </location>
</feature>
<organism evidence="2 3">
    <name type="scientific">Bacteroides faecium</name>
    <dbReference type="NCBI Taxonomy" id="2715212"/>
    <lineage>
        <taxon>Bacteria</taxon>
        <taxon>Pseudomonadati</taxon>
        <taxon>Bacteroidota</taxon>
        <taxon>Bacteroidia</taxon>
        <taxon>Bacteroidales</taxon>
        <taxon>Bacteroidaceae</taxon>
        <taxon>Bacteroides</taxon>
    </lineage>
</organism>
<dbReference type="RefSeq" id="WP_167959432.1">
    <property type="nucleotide sequence ID" value="NZ_CP050831.1"/>
</dbReference>
<evidence type="ECO:0000256" key="1">
    <source>
        <dbReference type="SAM" id="SignalP"/>
    </source>
</evidence>
<proteinExistence type="predicted"/>
<sequence>MKKLVLIVMLAVGSLSATYAQVFEESMGTVTKNVSIAGHYAAKGFKNCEFLKFSGSAEVQLQGASPRNSIYATLFGEASRGANIRIADVPGTDFVISGINTKDIQSPVLGFGILKGVVKSNGSDLAVEYSLDGKKWNRLKFDPLSVEEGSALVWTYRVTSELPQAKELAIRFRQTGGGCVFRIDDVGISSKKD</sequence>
<feature type="chain" id="PRO_5026150476" description="DUF4251 domain-containing protein" evidence="1">
    <location>
        <begin position="21"/>
        <end position="193"/>
    </location>
</feature>
<dbReference type="EMBL" id="CP050831">
    <property type="protein sequence ID" value="QIU92673.1"/>
    <property type="molecule type" value="Genomic_DNA"/>
</dbReference>
<dbReference type="KEGG" id="bfc:BacF7301_00195"/>
<evidence type="ECO:0000313" key="2">
    <source>
        <dbReference type="EMBL" id="QIU92673.1"/>
    </source>
</evidence>
<evidence type="ECO:0000313" key="3">
    <source>
        <dbReference type="Proteomes" id="UP000501780"/>
    </source>
</evidence>
<protein>
    <recommendedName>
        <fullName evidence="4">DUF4251 domain-containing protein</fullName>
    </recommendedName>
</protein>
<gene>
    <name evidence="2" type="ORF">BacF7301_00195</name>
</gene>
<keyword evidence="3" id="KW-1185">Reference proteome</keyword>
<reference evidence="2 3" key="1">
    <citation type="submission" date="2020-03" db="EMBL/GenBank/DDBJ databases">
        <title>Genomic analysis of Bacteroides faecium CBA7301.</title>
        <authorList>
            <person name="Kim J."/>
            <person name="Roh S.W."/>
        </authorList>
    </citation>
    <scope>NUCLEOTIDE SEQUENCE [LARGE SCALE GENOMIC DNA]</scope>
    <source>
        <strain evidence="2 3">CBA7301</strain>
    </source>
</reference>
<dbReference type="Proteomes" id="UP000501780">
    <property type="component" value="Chromosome"/>
</dbReference>